<dbReference type="CDD" id="cd21936">
    <property type="entry name" value="ZIP_TSC22D"/>
    <property type="match status" value="1"/>
</dbReference>
<accession>A0A183EEJ4</accession>
<evidence type="ECO:0000256" key="1">
    <source>
        <dbReference type="SAM" id="Coils"/>
    </source>
</evidence>
<feature type="compositionally biased region" description="Polar residues" evidence="2">
    <location>
        <begin position="71"/>
        <end position="87"/>
    </location>
</feature>
<protein>
    <submittedName>
        <fullName evidence="3">TSC22 domain family protein 1</fullName>
    </submittedName>
</protein>
<feature type="coiled-coil region" evidence="1">
    <location>
        <begin position="14"/>
        <end position="41"/>
    </location>
</feature>
<evidence type="ECO:0000313" key="3">
    <source>
        <dbReference type="WBParaSite" id="GPUH_0001941001-mRNA-1"/>
    </source>
</evidence>
<dbReference type="AlphaFoldDB" id="A0A183EEJ4"/>
<organism evidence="3">
    <name type="scientific">Gongylonema pulchrum</name>
    <dbReference type="NCBI Taxonomy" id="637853"/>
    <lineage>
        <taxon>Eukaryota</taxon>
        <taxon>Metazoa</taxon>
        <taxon>Ecdysozoa</taxon>
        <taxon>Nematoda</taxon>
        <taxon>Chromadorea</taxon>
        <taxon>Rhabditida</taxon>
        <taxon>Spirurina</taxon>
        <taxon>Spiruromorpha</taxon>
        <taxon>Spiruroidea</taxon>
        <taxon>Gongylonematidae</taxon>
        <taxon>Gongylonema</taxon>
    </lineage>
</organism>
<dbReference type="Pfam" id="PF01166">
    <property type="entry name" value="TSC22"/>
    <property type="match status" value="1"/>
</dbReference>
<evidence type="ECO:0000256" key="2">
    <source>
        <dbReference type="SAM" id="MobiDB-lite"/>
    </source>
</evidence>
<dbReference type="PANTHER" id="PTHR12348:SF26">
    <property type="entry name" value="PROTEIN TSCT-1"/>
    <property type="match status" value="1"/>
</dbReference>
<dbReference type="GO" id="GO:0006357">
    <property type="term" value="P:regulation of transcription by RNA polymerase II"/>
    <property type="evidence" value="ECO:0007669"/>
    <property type="project" value="InterPro"/>
</dbReference>
<name>A0A183EEJ4_9BILA</name>
<feature type="region of interest" description="Disordered" evidence="2">
    <location>
        <begin position="65"/>
        <end position="87"/>
    </location>
</feature>
<proteinExistence type="predicted"/>
<keyword evidence="1" id="KW-0175">Coiled coil</keyword>
<sequence length="102" mass="11498">LVKTHLTFAVREEVEILRSTIVELEAKVAQLESQNQVLKQFAPVDVLNSLAALVQQHQQKQQLQVPQQQLTSSASTPNPLQHSTTPPQVRHFVLSKYLGYMV</sequence>
<dbReference type="InterPro" id="IPR000580">
    <property type="entry name" value="TSC22/Bun"/>
</dbReference>
<dbReference type="WBParaSite" id="GPUH_0001941001-mRNA-1">
    <property type="protein sequence ID" value="GPUH_0001941001-mRNA-1"/>
    <property type="gene ID" value="GPUH_0001941001"/>
</dbReference>
<dbReference type="PANTHER" id="PTHR12348">
    <property type="entry name" value="TSC22"/>
    <property type="match status" value="1"/>
</dbReference>
<dbReference type="SUPFAM" id="SSF58026">
    <property type="entry name" value="Delta-sleep-inducing peptide immunoreactive peptide"/>
    <property type="match status" value="1"/>
</dbReference>
<reference evidence="3" key="1">
    <citation type="submission" date="2016-06" db="UniProtKB">
        <authorList>
            <consortium name="WormBaseParasite"/>
        </authorList>
    </citation>
    <scope>IDENTIFICATION</scope>
</reference>
<dbReference type="Gene3D" id="1.20.5.490">
    <property type="entry name" value="Single helix bin"/>
    <property type="match status" value="1"/>
</dbReference>